<dbReference type="InterPro" id="IPR045851">
    <property type="entry name" value="AMP-bd_C_sf"/>
</dbReference>
<feature type="domain" description="AMP-binding enzyme C-terminal" evidence="3">
    <location>
        <begin position="466"/>
        <end position="542"/>
    </location>
</feature>
<accession>Q0RF40</accession>
<dbReference type="HOGENOM" id="CLU_000022_59_0_11"/>
<dbReference type="GO" id="GO:0016878">
    <property type="term" value="F:acid-thiol ligase activity"/>
    <property type="evidence" value="ECO:0007669"/>
    <property type="project" value="UniProtKB-ARBA"/>
</dbReference>
<dbReference type="Gene3D" id="3.40.50.12780">
    <property type="entry name" value="N-terminal domain of ligase-like"/>
    <property type="match status" value="1"/>
</dbReference>
<dbReference type="EMBL" id="CT573213">
    <property type="protein sequence ID" value="CAJ63911.1"/>
    <property type="molecule type" value="Genomic_DNA"/>
</dbReference>
<dbReference type="PANTHER" id="PTHR43767">
    <property type="entry name" value="LONG-CHAIN-FATTY-ACID--COA LIGASE"/>
    <property type="match status" value="1"/>
</dbReference>
<dbReference type="Pfam" id="PF00501">
    <property type="entry name" value="AMP-binding"/>
    <property type="match status" value="1"/>
</dbReference>
<dbReference type="InterPro" id="IPR020845">
    <property type="entry name" value="AMP-binding_CS"/>
</dbReference>
<feature type="domain" description="AMP-dependent synthetase/ligase" evidence="2">
    <location>
        <begin position="21"/>
        <end position="416"/>
    </location>
</feature>
<evidence type="ECO:0000256" key="1">
    <source>
        <dbReference type="SAM" id="MobiDB-lite"/>
    </source>
</evidence>
<reference evidence="4 5" key="1">
    <citation type="journal article" date="2007" name="Genome Res.">
        <title>Genome characteristics of facultatively symbiotic Frankia sp. strains reflect host range and host plant biogeography.</title>
        <authorList>
            <person name="Normand P."/>
            <person name="Lapierre P."/>
            <person name="Tisa L.S."/>
            <person name="Gogarten J.P."/>
            <person name="Alloisio N."/>
            <person name="Bagnarol E."/>
            <person name="Bassi C.A."/>
            <person name="Berry A.M."/>
            <person name="Bickhart D.M."/>
            <person name="Choisne N."/>
            <person name="Couloux A."/>
            <person name="Cournoyer B."/>
            <person name="Cruveiller S."/>
            <person name="Daubin V."/>
            <person name="Demange N."/>
            <person name="Francino M.P."/>
            <person name="Goltsman E."/>
            <person name="Huang Y."/>
            <person name="Kopp O.R."/>
            <person name="Labarre L."/>
            <person name="Lapidus A."/>
            <person name="Lavire C."/>
            <person name="Marechal J."/>
            <person name="Martinez M."/>
            <person name="Mastronunzio J.E."/>
            <person name="Mullin B.C."/>
            <person name="Niemann J."/>
            <person name="Pujic P."/>
            <person name="Rawnsley T."/>
            <person name="Rouy Z."/>
            <person name="Schenowitz C."/>
            <person name="Sellstedt A."/>
            <person name="Tavares F."/>
            <person name="Tomkins J.P."/>
            <person name="Vallenet D."/>
            <person name="Valverde C."/>
            <person name="Wall L.G."/>
            <person name="Wang Y."/>
            <person name="Medigue C."/>
            <person name="Benson D.R."/>
        </authorList>
    </citation>
    <scope>NUCLEOTIDE SEQUENCE [LARGE SCALE GENOMIC DNA]</scope>
    <source>
        <strain evidence="5">DSM 45986 / CECT 9034 / ACN14a</strain>
    </source>
</reference>
<dbReference type="InterPro" id="IPR042099">
    <property type="entry name" value="ANL_N_sf"/>
</dbReference>
<feature type="region of interest" description="Disordered" evidence="1">
    <location>
        <begin position="366"/>
        <end position="395"/>
    </location>
</feature>
<evidence type="ECO:0000313" key="4">
    <source>
        <dbReference type="EMBL" id="CAJ63911.1"/>
    </source>
</evidence>
<dbReference type="InterPro" id="IPR025110">
    <property type="entry name" value="AMP-bd_C"/>
</dbReference>
<keyword evidence="5" id="KW-1185">Reference proteome</keyword>
<dbReference type="SUPFAM" id="SSF56801">
    <property type="entry name" value="Acetyl-CoA synthetase-like"/>
    <property type="match status" value="1"/>
</dbReference>
<dbReference type="eggNOG" id="COG0318">
    <property type="taxonomic scope" value="Bacteria"/>
</dbReference>
<sequence length="556" mass="57367">MTANGATSASAATFSAAWRRAVADRGASPFLSWESSTGAVTTWTYAEFDRLTGRVAARLRAAGLPAGGAVHLALANSPAFVAVWLAAVVLGAHIVPADPAATAPEIAAQLTRTRAVVGICSPRRRTVYAEAAAAAAAAAAGSAGAGSDLVVFAVDEDDVELATLTGAAAGTGQAPSAGSPDTPGLVTPGLVTSGPETPGLETPGPETTAAVLFTSGTTSAPKGVVITQANYAFAGATMAAAAGLGPADRQLVALPLFHANAQYYSFAAAISVGASVALLGSFSASRFLAQAARHRATHASLFAAPMRMILARGAQRRDALVLRHVWFAQNVTADQYERLAALLGCRPRQLYGMTETTAAVLTSRPDEARPDAMGRPTPGCAVRLSPRPDGGERAPGEVGELLVGGERGARLFAGYLDDPGTTRRAFVDGWFRTGDRAYRDADGVYHFAGRDSETLKVAGENVSVVEVEAVVAEHPGVLEAAVVGRPDPVRDEVPVAYVVADPRGAAPGAEELAAWCRRRLSPVKRPREFVLVDELPRTSVGKIRKFLLPPAPAPDS</sequence>
<dbReference type="STRING" id="326424.FRAAL5278"/>
<dbReference type="PANTHER" id="PTHR43767:SF1">
    <property type="entry name" value="NONRIBOSOMAL PEPTIDE SYNTHASE PES1 (EUROFUNG)-RELATED"/>
    <property type="match status" value="1"/>
</dbReference>
<evidence type="ECO:0000313" key="5">
    <source>
        <dbReference type="Proteomes" id="UP000000657"/>
    </source>
</evidence>
<dbReference type="InterPro" id="IPR050237">
    <property type="entry name" value="ATP-dep_AMP-bd_enzyme"/>
</dbReference>
<dbReference type="AlphaFoldDB" id="Q0RF40"/>
<proteinExistence type="predicted"/>
<evidence type="ECO:0000259" key="2">
    <source>
        <dbReference type="Pfam" id="PF00501"/>
    </source>
</evidence>
<gene>
    <name evidence="4" type="ordered locus">FRAAL5278</name>
</gene>
<dbReference type="RefSeq" id="WP_011606369.1">
    <property type="nucleotide sequence ID" value="NC_008278.1"/>
</dbReference>
<dbReference type="EC" id="6.3.2.-" evidence="4"/>
<dbReference type="Proteomes" id="UP000000657">
    <property type="component" value="Chromosome"/>
</dbReference>
<dbReference type="Pfam" id="PF13193">
    <property type="entry name" value="AMP-binding_C"/>
    <property type="match status" value="1"/>
</dbReference>
<organism evidence="4 5">
    <name type="scientific">Frankia alni (strain DSM 45986 / CECT 9034 / ACN14a)</name>
    <dbReference type="NCBI Taxonomy" id="326424"/>
    <lineage>
        <taxon>Bacteria</taxon>
        <taxon>Bacillati</taxon>
        <taxon>Actinomycetota</taxon>
        <taxon>Actinomycetes</taxon>
        <taxon>Frankiales</taxon>
        <taxon>Frankiaceae</taxon>
        <taxon>Frankia</taxon>
    </lineage>
</organism>
<keyword evidence="4" id="KW-0436">Ligase</keyword>
<dbReference type="PROSITE" id="PS00455">
    <property type="entry name" value="AMP_BINDING"/>
    <property type="match status" value="1"/>
</dbReference>
<evidence type="ECO:0000259" key="3">
    <source>
        <dbReference type="Pfam" id="PF13193"/>
    </source>
</evidence>
<protein>
    <submittedName>
        <fullName evidence="4">Crotonobetaine/carnitine-CoA ligase</fullName>
        <ecNumber evidence="4">6.3.2.-</ecNumber>
    </submittedName>
</protein>
<dbReference type="KEGG" id="fal:FRAAL5278"/>
<name>Q0RF40_FRAAA</name>
<dbReference type="InterPro" id="IPR000873">
    <property type="entry name" value="AMP-dep_synth/lig_dom"/>
</dbReference>
<dbReference type="Gene3D" id="3.30.300.30">
    <property type="match status" value="1"/>
</dbReference>